<evidence type="ECO:0000313" key="3">
    <source>
        <dbReference type="RefSeq" id="XP_025831946.1"/>
    </source>
</evidence>
<dbReference type="AlphaFoldDB" id="A0A7F5R7J9"/>
<evidence type="ECO:0000313" key="2">
    <source>
        <dbReference type="Proteomes" id="UP000192223"/>
    </source>
</evidence>
<evidence type="ECO:0000313" key="4">
    <source>
        <dbReference type="RefSeq" id="XP_025831947.1"/>
    </source>
</evidence>
<dbReference type="GO" id="GO:0006457">
    <property type="term" value="P:protein folding"/>
    <property type="evidence" value="ECO:0007669"/>
    <property type="project" value="TreeGrafter"/>
</dbReference>
<evidence type="ECO:0000259" key="1">
    <source>
        <dbReference type="PROSITE" id="PS50072"/>
    </source>
</evidence>
<sequence>MSDKDITEKENLSNKFVYLDIKIGNEKAGRVIIKLYNNIAPKTAENFLCLVTGEKGIGKFGKPLHYKNTNFHRAFEIHTTLKDYVKSGLSMLEWQIAAHPPSVHVIQQINAKVDLA</sequence>
<protein>
    <submittedName>
        <fullName evidence="3">Peptidyl-prolyl cis-trans isomerase D, mitochondrial-like isoform X1</fullName>
    </submittedName>
    <submittedName>
        <fullName evidence="4">Peptidyl-prolyl cis-trans isomerase D, mitochondrial-like isoform X2</fullName>
    </submittedName>
</protein>
<dbReference type="OrthoDB" id="193499at2759"/>
<dbReference type="InterPro" id="IPR002130">
    <property type="entry name" value="Cyclophilin-type_PPIase_dom"/>
</dbReference>
<keyword evidence="2" id="KW-1185">Reference proteome</keyword>
<proteinExistence type="predicted"/>
<accession>A0A7F5R7J9</accession>
<name>A0A7F5R7J9_AGRPL</name>
<dbReference type="PANTHER" id="PTHR11071:SF561">
    <property type="entry name" value="PEPTIDYL-PROLYL CIS-TRANS ISOMERASE D-RELATED"/>
    <property type="match status" value="1"/>
</dbReference>
<dbReference type="InterPro" id="IPR029000">
    <property type="entry name" value="Cyclophilin-like_dom_sf"/>
</dbReference>
<dbReference type="Proteomes" id="UP000192223">
    <property type="component" value="Unplaced"/>
</dbReference>
<dbReference type="RefSeq" id="XP_025831946.1">
    <property type="nucleotide sequence ID" value="XM_025976161.1"/>
</dbReference>
<dbReference type="GO" id="GO:0003755">
    <property type="term" value="F:peptidyl-prolyl cis-trans isomerase activity"/>
    <property type="evidence" value="ECO:0007669"/>
    <property type="project" value="InterPro"/>
</dbReference>
<dbReference type="KEGG" id="apln:112904916"/>
<dbReference type="GO" id="GO:0016018">
    <property type="term" value="F:cyclosporin A binding"/>
    <property type="evidence" value="ECO:0007669"/>
    <property type="project" value="TreeGrafter"/>
</dbReference>
<gene>
    <name evidence="3 4" type="primary">LOC112904916</name>
</gene>
<dbReference type="Pfam" id="PF00160">
    <property type="entry name" value="Pro_isomerase"/>
    <property type="match status" value="1"/>
</dbReference>
<organism evidence="2 3">
    <name type="scientific">Agrilus planipennis</name>
    <name type="common">Emerald ash borer</name>
    <name type="synonym">Agrilus marcopoli</name>
    <dbReference type="NCBI Taxonomy" id="224129"/>
    <lineage>
        <taxon>Eukaryota</taxon>
        <taxon>Metazoa</taxon>
        <taxon>Ecdysozoa</taxon>
        <taxon>Arthropoda</taxon>
        <taxon>Hexapoda</taxon>
        <taxon>Insecta</taxon>
        <taxon>Pterygota</taxon>
        <taxon>Neoptera</taxon>
        <taxon>Endopterygota</taxon>
        <taxon>Coleoptera</taxon>
        <taxon>Polyphaga</taxon>
        <taxon>Elateriformia</taxon>
        <taxon>Buprestoidea</taxon>
        <taxon>Buprestidae</taxon>
        <taxon>Agrilinae</taxon>
        <taxon>Agrilus</taxon>
    </lineage>
</organism>
<reference evidence="3 4" key="1">
    <citation type="submission" date="2025-04" db="UniProtKB">
        <authorList>
            <consortium name="RefSeq"/>
        </authorList>
    </citation>
    <scope>IDENTIFICATION</scope>
    <source>
        <tissue evidence="3 4">Entire body</tissue>
    </source>
</reference>
<dbReference type="Gene3D" id="2.40.100.10">
    <property type="entry name" value="Cyclophilin-like"/>
    <property type="match status" value="1"/>
</dbReference>
<dbReference type="PANTHER" id="PTHR11071">
    <property type="entry name" value="PEPTIDYL-PROLYL CIS-TRANS ISOMERASE"/>
    <property type="match status" value="1"/>
</dbReference>
<dbReference type="GeneID" id="112904916"/>
<dbReference type="SUPFAM" id="SSF50891">
    <property type="entry name" value="Cyclophilin-like"/>
    <property type="match status" value="1"/>
</dbReference>
<dbReference type="PROSITE" id="PS50072">
    <property type="entry name" value="CSA_PPIASE_2"/>
    <property type="match status" value="1"/>
</dbReference>
<dbReference type="GO" id="GO:0005737">
    <property type="term" value="C:cytoplasm"/>
    <property type="evidence" value="ECO:0007669"/>
    <property type="project" value="TreeGrafter"/>
</dbReference>
<dbReference type="RefSeq" id="XP_025831947.1">
    <property type="nucleotide sequence ID" value="XM_025976162.1"/>
</dbReference>
<feature type="domain" description="PPIase cyclophilin-type" evidence="1">
    <location>
        <begin position="18"/>
        <end position="76"/>
    </location>
</feature>